<evidence type="ECO:0000313" key="2">
    <source>
        <dbReference type="Proteomes" id="UP000546464"/>
    </source>
</evidence>
<organism evidence="1 2">
    <name type="scientific">Ruficoccus amylovorans</name>
    <dbReference type="NCBI Taxonomy" id="1804625"/>
    <lineage>
        <taxon>Bacteria</taxon>
        <taxon>Pseudomonadati</taxon>
        <taxon>Verrucomicrobiota</taxon>
        <taxon>Opitutia</taxon>
        <taxon>Puniceicoccales</taxon>
        <taxon>Cerasicoccaceae</taxon>
        <taxon>Ruficoccus</taxon>
    </lineage>
</organism>
<reference evidence="1 2" key="1">
    <citation type="submission" date="2020-07" db="EMBL/GenBank/DDBJ databases">
        <authorList>
            <person name="Feng X."/>
        </authorList>
    </citation>
    <scope>NUCLEOTIDE SEQUENCE [LARGE SCALE GENOMIC DNA]</scope>
    <source>
        <strain evidence="1 2">JCM31066</strain>
    </source>
</reference>
<gene>
    <name evidence="1" type="ORF">H5P28_11585</name>
</gene>
<dbReference type="AlphaFoldDB" id="A0A842HF56"/>
<protein>
    <submittedName>
        <fullName evidence="1">Uncharacterized protein</fullName>
    </submittedName>
</protein>
<proteinExistence type="predicted"/>
<dbReference type="Proteomes" id="UP000546464">
    <property type="component" value="Unassembled WGS sequence"/>
</dbReference>
<dbReference type="RefSeq" id="WP_185675866.1">
    <property type="nucleotide sequence ID" value="NZ_JACHVB010000035.1"/>
</dbReference>
<dbReference type="EMBL" id="JACHVB010000035">
    <property type="protein sequence ID" value="MBC2594899.1"/>
    <property type="molecule type" value="Genomic_DNA"/>
</dbReference>
<evidence type="ECO:0000313" key="1">
    <source>
        <dbReference type="EMBL" id="MBC2594899.1"/>
    </source>
</evidence>
<accession>A0A842HF56</accession>
<name>A0A842HF56_9BACT</name>
<sequence>MSKKSGPCMVIFNDNQGLCDPYGWDRECKGALTSYDKDTPPVVFPNRQQARKAITVSRRYAELQTAQGEPANTDFIEAVRCIKIVPVDIVKEAAGE</sequence>
<keyword evidence="2" id="KW-1185">Reference proteome</keyword>
<comment type="caution">
    <text evidence="1">The sequence shown here is derived from an EMBL/GenBank/DDBJ whole genome shotgun (WGS) entry which is preliminary data.</text>
</comment>